<comment type="caution">
    <text evidence="4">The sequence shown here is derived from an EMBL/GenBank/DDBJ whole genome shotgun (WGS) entry which is preliminary data.</text>
</comment>
<protein>
    <recommendedName>
        <fullName evidence="3">Predicted membrane protein YciQ-like C-terminal domain-containing protein</fullName>
    </recommendedName>
</protein>
<dbReference type="Proteomes" id="UP000004508">
    <property type="component" value="Unassembled WGS sequence"/>
</dbReference>
<feature type="transmembrane region" description="Helical" evidence="2">
    <location>
        <begin position="197"/>
        <end position="221"/>
    </location>
</feature>
<dbReference type="AlphaFoldDB" id="D6TMI1"/>
<feature type="transmembrane region" description="Helical" evidence="2">
    <location>
        <begin position="173"/>
        <end position="191"/>
    </location>
</feature>
<keyword evidence="2" id="KW-0472">Membrane</keyword>
<reference evidence="4 5" key="1">
    <citation type="journal article" date="2011" name="Stand. Genomic Sci.">
        <title>Non-contiguous finished genome sequence and contextual data of the filamentous soil bacterium Ktedonobacter racemifer type strain (SOSP1-21).</title>
        <authorList>
            <person name="Chang Y.J."/>
            <person name="Land M."/>
            <person name="Hauser L."/>
            <person name="Chertkov O."/>
            <person name="Del Rio T.G."/>
            <person name="Nolan M."/>
            <person name="Copeland A."/>
            <person name="Tice H."/>
            <person name="Cheng J.F."/>
            <person name="Lucas S."/>
            <person name="Han C."/>
            <person name="Goodwin L."/>
            <person name="Pitluck S."/>
            <person name="Ivanova N."/>
            <person name="Ovchinikova G."/>
            <person name="Pati A."/>
            <person name="Chen A."/>
            <person name="Palaniappan K."/>
            <person name="Mavromatis K."/>
            <person name="Liolios K."/>
            <person name="Brettin T."/>
            <person name="Fiebig A."/>
            <person name="Rohde M."/>
            <person name="Abt B."/>
            <person name="Goker M."/>
            <person name="Detter J.C."/>
            <person name="Woyke T."/>
            <person name="Bristow J."/>
            <person name="Eisen J.A."/>
            <person name="Markowitz V."/>
            <person name="Hugenholtz P."/>
            <person name="Kyrpides N.C."/>
            <person name="Klenk H.P."/>
            <person name="Lapidus A."/>
        </authorList>
    </citation>
    <scope>NUCLEOTIDE SEQUENCE [LARGE SCALE GENOMIC DNA]</scope>
    <source>
        <strain evidence="5">DSM 44963</strain>
    </source>
</reference>
<dbReference type="EMBL" id="ADVG01000002">
    <property type="protein sequence ID" value="EFH86981.1"/>
    <property type="molecule type" value="Genomic_DNA"/>
</dbReference>
<dbReference type="Pfam" id="PF20990">
    <property type="entry name" value="DUF2207_C"/>
    <property type="match status" value="1"/>
</dbReference>
<accession>D6TMI1</accession>
<dbReference type="InParanoid" id="D6TMI1"/>
<dbReference type="OrthoDB" id="152184at2"/>
<evidence type="ECO:0000256" key="1">
    <source>
        <dbReference type="SAM" id="MobiDB-lite"/>
    </source>
</evidence>
<gene>
    <name evidence="4" type="ORF">Krac_8299</name>
</gene>
<keyword evidence="5" id="KW-1185">Reference proteome</keyword>
<dbReference type="STRING" id="485913.Krac_8299"/>
<evidence type="ECO:0000313" key="4">
    <source>
        <dbReference type="EMBL" id="EFH86981.1"/>
    </source>
</evidence>
<dbReference type="eggNOG" id="COG4907">
    <property type="taxonomic scope" value="Bacteria"/>
</dbReference>
<keyword evidence="2" id="KW-0812">Transmembrane</keyword>
<organism evidence="4 5">
    <name type="scientific">Ktedonobacter racemifer DSM 44963</name>
    <dbReference type="NCBI Taxonomy" id="485913"/>
    <lineage>
        <taxon>Bacteria</taxon>
        <taxon>Bacillati</taxon>
        <taxon>Chloroflexota</taxon>
        <taxon>Ktedonobacteria</taxon>
        <taxon>Ktedonobacterales</taxon>
        <taxon>Ktedonobacteraceae</taxon>
        <taxon>Ktedonobacter</taxon>
    </lineage>
</organism>
<dbReference type="InterPro" id="IPR048389">
    <property type="entry name" value="YciQ-like_C"/>
</dbReference>
<feature type="compositionally biased region" description="Low complexity" evidence="1">
    <location>
        <begin position="317"/>
        <end position="331"/>
    </location>
</feature>
<name>D6TMI1_KTERA</name>
<feature type="domain" description="Predicted membrane protein YciQ-like C-terminal" evidence="3">
    <location>
        <begin position="45"/>
        <end position="276"/>
    </location>
</feature>
<proteinExistence type="predicted"/>
<evidence type="ECO:0000256" key="2">
    <source>
        <dbReference type="SAM" id="Phobius"/>
    </source>
</evidence>
<dbReference type="RefSeq" id="WP_007911736.1">
    <property type="nucleotide sequence ID" value="NZ_ADVG01000002.1"/>
</dbReference>
<keyword evidence="2" id="KW-1133">Transmembrane helix</keyword>
<feature type="region of interest" description="Disordered" evidence="1">
    <location>
        <begin position="317"/>
        <end position="343"/>
    </location>
</feature>
<feature type="compositionally biased region" description="Gly residues" evidence="1">
    <location>
        <begin position="332"/>
        <end position="343"/>
    </location>
</feature>
<evidence type="ECO:0000313" key="5">
    <source>
        <dbReference type="Proteomes" id="UP000004508"/>
    </source>
</evidence>
<evidence type="ECO:0000259" key="3">
    <source>
        <dbReference type="Pfam" id="PF20990"/>
    </source>
</evidence>
<feature type="transmembrane region" description="Helical" evidence="2">
    <location>
        <begin position="6"/>
        <end position="30"/>
    </location>
</feature>
<sequence>MTTNALWTPMLLLGGLVALLGSVLVGFLGWRYRRRTSLSSPTLTEPPRDLSPALSGMLLAVNPNPGWKQVLATLFDLAQKGVLSFAEVPPPKSTQYKMFALRKQPYAGALSASEQGLLNVLFGIERTELPLSELSKVYKRQANAFTTPLRAELQAHGFLDPERQQIRQSFGRGSMVLFLLSLVGIIASLLVGSTSVIWPIVFPALGLLAVSTLSFFIMLYYSPLSDRGAEAAQASHSFSDHLLAISTKAHMNVEPGLFDRYLPYATSYGLLRQWVRCFQRQEPASIPAWFTHFETERAESFNAFTTVMVAAHTTGSTGSGTSSYTGTTMSGKVGGGTASKGAS</sequence>